<keyword evidence="1" id="KW-0812">Transmembrane</keyword>
<dbReference type="Pfam" id="PF00144">
    <property type="entry name" value="Beta-lactamase"/>
    <property type="match status" value="1"/>
</dbReference>
<evidence type="ECO:0000259" key="2">
    <source>
        <dbReference type="Pfam" id="PF00144"/>
    </source>
</evidence>
<reference evidence="3 5" key="2">
    <citation type="submission" date="2015-12" db="EMBL/GenBank/DDBJ databases">
        <authorList>
            <person name="Lauer A."/>
            <person name="Humrighouse B."/>
            <person name="Loparev V."/>
            <person name="Shewmaker P.L."/>
            <person name="Whitney A.M."/>
            <person name="McLaughlin R.W."/>
        </authorList>
    </citation>
    <scope>NUCLEOTIDE SEQUENCE [LARGE SCALE GENOMIC DNA]</scope>
    <source>
        <strain evidence="3 5">LMG 23085</strain>
    </source>
</reference>
<dbReference type="InterPro" id="IPR001466">
    <property type="entry name" value="Beta-lactam-related"/>
</dbReference>
<feature type="domain" description="Beta-lactamase-related" evidence="2">
    <location>
        <begin position="2"/>
        <end position="249"/>
    </location>
</feature>
<evidence type="ECO:0000313" key="4">
    <source>
        <dbReference type="EMBL" id="OJG92665.1"/>
    </source>
</evidence>
<organism evidence="4 6">
    <name type="scientific">Enterococcus silesiacus</name>
    <dbReference type="NCBI Taxonomy" id="332949"/>
    <lineage>
        <taxon>Bacteria</taxon>
        <taxon>Bacillati</taxon>
        <taxon>Bacillota</taxon>
        <taxon>Bacilli</taxon>
        <taxon>Lactobacillales</taxon>
        <taxon>Enterococcaceae</taxon>
        <taxon>Enterococcus</taxon>
    </lineage>
</organism>
<proteinExistence type="predicted"/>
<feature type="transmembrane region" description="Helical" evidence="1">
    <location>
        <begin position="488"/>
        <end position="507"/>
    </location>
</feature>
<dbReference type="RefSeq" id="WP_071877042.1">
    <property type="nucleotide sequence ID" value="NZ_JXLC01000005.1"/>
</dbReference>
<evidence type="ECO:0000313" key="6">
    <source>
        <dbReference type="Proteomes" id="UP000183039"/>
    </source>
</evidence>
<dbReference type="EMBL" id="CP013614">
    <property type="protein sequence ID" value="ALS01264.1"/>
    <property type="molecule type" value="Genomic_DNA"/>
</dbReference>
<dbReference type="Gene3D" id="3.40.710.10">
    <property type="entry name" value="DD-peptidase/beta-lactamase superfamily"/>
    <property type="match status" value="1"/>
</dbReference>
<dbReference type="PANTHER" id="PTHR46825">
    <property type="entry name" value="D-ALANYL-D-ALANINE-CARBOXYPEPTIDASE/ENDOPEPTIDASE AMPH"/>
    <property type="match status" value="1"/>
</dbReference>
<dbReference type="Proteomes" id="UP000065511">
    <property type="component" value="Chromosome"/>
</dbReference>
<dbReference type="PANTHER" id="PTHR46825:SF9">
    <property type="entry name" value="BETA-LACTAMASE-RELATED DOMAIN-CONTAINING PROTEIN"/>
    <property type="match status" value="1"/>
</dbReference>
<name>A0A0S3KAC4_9ENTE</name>
<feature type="transmembrane region" description="Helical" evidence="1">
    <location>
        <begin position="383"/>
        <end position="405"/>
    </location>
</feature>
<dbReference type="Proteomes" id="UP000183039">
    <property type="component" value="Unassembled WGS sequence"/>
</dbReference>
<evidence type="ECO:0000256" key="1">
    <source>
        <dbReference type="SAM" id="Phobius"/>
    </source>
</evidence>
<feature type="transmembrane region" description="Helical" evidence="1">
    <location>
        <begin position="460"/>
        <end position="481"/>
    </location>
</feature>
<evidence type="ECO:0000313" key="3">
    <source>
        <dbReference type="EMBL" id="ALS01264.1"/>
    </source>
</evidence>
<protein>
    <recommendedName>
        <fullName evidence="2">Beta-lactamase-related domain-containing protein</fullName>
    </recommendedName>
</protein>
<gene>
    <name evidence="3" type="ORF">ATZ33_07745</name>
    <name evidence="4" type="ORF">RV15_GL003090</name>
</gene>
<feature type="transmembrane region" description="Helical" evidence="1">
    <location>
        <begin position="425"/>
        <end position="448"/>
    </location>
</feature>
<accession>A0A0S3KAC4</accession>
<reference evidence="4 6" key="1">
    <citation type="submission" date="2014-12" db="EMBL/GenBank/DDBJ databases">
        <title>Draft genome sequences of 29 type strains of Enterococci.</title>
        <authorList>
            <person name="Zhong Z."/>
            <person name="Sun Z."/>
            <person name="Liu W."/>
            <person name="Zhang W."/>
            <person name="Zhang H."/>
        </authorList>
    </citation>
    <scope>NUCLEOTIDE SEQUENCE [LARGE SCALE GENOMIC DNA]</scope>
    <source>
        <strain evidence="4 6">DSM 22801</strain>
    </source>
</reference>
<sequence length="513" mass="57702">MDADIQDYLPEGTLNLTFNKKITILDLMHHTAGFEDRLEGLKLDNVEQIRPLKETITKEQPKQVYEPGTVTAYSNYSTALAGYIIERVTGQDFIPYMNQNILKPLQMNHSTFSMVYEDQPTIKDNVSLGYRSNESSFEVMDRFISNTFPAGSLLSSAADMNHFMIAQLNYEGTAPYKIFNQTETLKQMQTHSDGVMPEALGNAHGFWEKEVNNKRIIEHGGATLGFLSELSLVPEEGLGIVLLTNSLSGVTSTVQSEIETIFLGKPSDSADLSLKKSPTDKKVVGRYRSSRRVHSTMAKFAYIIMNDDLIITENKEGGINVKIPGEKEAIPLVELKSGIYQVAQKKKNIDGKKYMYFEFDEKGQVKRIVGDYLPVTSILDTQLFNLVAFAISILGFLGSLIYLVIKFIKQKRKKKADGWSKNYTVLTAFSVVGLLVLGVGIAMIMNFLSNSLMIISSMQPLFYINCLLPIFTVGMIVWLAATWRKNEAKWLTIFLIIIGLLTTVQFYNVHLFF</sequence>
<dbReference type="AlphaFoldDB" id="A0A0S3KAC4"/>
<keyword evidence="1" id="KW-0472">Membrane</keyword>
<dbReference type="InterPro" id="IPR050491">
    <property type="entry name" value="AmpC-like"/>
</dbReference>
<dbReference type="InterPro" id="IPR012338">
    <property type="entry name" value="Beta-lactam/transpept-like"/>
</dbReference>
<dbReference type="EMBL" id="JXLC01000005">
    <property type="protein sequence ID" value="OJG92665.1"/>
    <property type="molecule type" value="Genomic_DNA"/>
</dbReference>
<keyword evidence="5" id="KW-1185">Reference proteome</keyword>
<dbReference type="KEGG" id="ess:ATZ33_07745"/>
<keyword evidence="1" id="KW-1133">Transmembrane helix</keyword>
<dbReference type="SUPFAM" id="SSF56601">
    <property type="entry name" value="beta-lactamase/transpeptidase-like"/>
    <property type="match status" value="1"/>
</dbReference>
<evidence type="ECO:0000313" key="5">
    <source>
        <dbReference type="Proteomes" id="UP000065511"/>
    </source>
</evidence>